<dbReference type="EMBL" id="JAVRAD010000016">
    <property type="protein sequence ID" value="MDX8332303.1"/>
    <property type="molecule type" value="Genomic_DNA"/>
</dbReference>
<evidence type="ECO:0000313" key="3">
    <source>
        <dbReference type="Proteomes" id="UP000187891"/>
    </source>
</evidence>
<proteinExistence type="predicted"/>
<evidence type="ECO:0000313" key="2">
    <source>
        <dbReference type="EMBL" id="SCX35941.1"/>
    </source>
</evidence>
<reference evidence="3" key="2">
    <citation type="submission" date="2016-10" db="EMBL/GenBank/DDBJ databases">
        <authorList>
            <person name="Wibberg D."/>
        </authorList>
    </citation>
    <scope>NUCLEOTIDE SEQUENCE [LARGE SCALE GENOMIC DNA]</scope>
</reference>
<gene>
    <name evidence="2" type="ORF">DSM25559_5219</name>
    <name evidence="1" type="ORF">RMS29_24130</name>
</gene>
<dbReference type="Gene3D" id="1.25.40.10">
    <property type="entry name" value="Tetratricopeptide repeat domain"/>
    <property type="match status" value="1"/>
</dbReference>
<accession>A0A1R3U7W6</accession>
<evidence type="ECO:0000313" key="1">
    <source>
        <dbReference type="EMBL" id="MDX8332303.1"/>
    </source>
</evidence>
<name>A0A1R3U7W6_9HYPH</name>
<dbReference type="Proteomes" id="UP000187891">
    <property type="component" value="Unassembled WGS sequence"/>
</dbReference>
<dbReference type="STRING" id="1907666.DSM25559_5219"/>
<sequence>MKDGGAAGEIAHPDQATEHDLDYSAAWKSLGVALRFLGRLDDAEVAWIMGVEVAKRRGDTQTAREMSVFIRHLQRLNSEPFSH</sequence>
<dbReference type="RefSeq" id="WP_244554527.1">
    <property type="nucleotide sequence ID" value="NZ_CP133552.1"/>
</dbReference>
<evidence type="ECO:0000313" key="4">
    <source>
        <dbReference type="Proteomes" id="UP001277561"/>
    </source>
</evidence>
<reference evidence="1 4" key="3">
    <citation type="journal article" date="2023" name="Phytobiomes J">
        <title>Deciphering the key players within the bacterial microbiota associated with aerial crown gall tumors on rhododendron: Insights into the gallobiome.</title>
        <authorList>
            <person name="Kuzmanovic N."/>
            <person name="Nesme J."/>
            <person name="Wolf J."/>
            <person name="Neumann-Schaal M."/>
            <person name="Petersen J."/>
            <person name="Fernandez-Gnecco G."/>
            <person name="Sproeer C."/>
            <person name="Bunk B."/>
            <person name="Overmann J."/>
            <person name="Sorensen S.J."/>
            <person name="Idczak E."/>
            <person name="Smalla K."/>
        </authorList>
    </citation>
    <scope>NUCLEOTIDE SEQUENCE [LARGE SCALE GENOMIC DNA]</scope>
    <source>
        <strain evidence="1">Rho-14.1</strain>
        <strain evidence="4">rho-14.1</strain>
    </source>
</reference>
<organism evidence="2 3">
    <name type="scientific">Agrobacterium rosae</name>
    <dbReference type="NCBI Taxonomy" id="1972867"/>
    <lineage>
        <taxon>Bacteria</taxon>
        <taxon>Pseudomonadati</taxon>
        <taxon>Pseudomonadota</taxon>
        <taxon>Alphaproteobacteria</taxon>
        <taxon>Hyphomicrobiales</taxon>
        <taxon>Rhizobiaceae</taxon>
        <taxon>Rhizobium/Agrobacterium group</taxon>
        <taxon>Agrobacterium</taxon>
    </lineage>
</organism>
<dbReference type="AlphaFoldDB" id="A0A1R3U7W6"/>
<dbReference type="EMBL" id="FMUE01000025">
    <property type="protein sequence ID" value="SCX35941.1"/>
    <property type="molecule type" value="Genomic_DNA"/>
</dbReference>
<keyword evidence="4" id="KW-1185">Reference proteome</keyword>
<dbReference type="Proteomes" id="UP001277561">
    <property type="component" value="Unassembled WGS sequence"/>
</dbReference>
<reference evidence="2" key="1">
    <citation type="submission" date="2016-10" db="EMBL/GenBank/DDBJ databases">
        <authorList>
            <person name="de Groot N.N."/>
        </authorList>
    </citation>
    <scope>NUCLEOTIDE SEQUENCE [LARGE SCALE GENOMIC DNA]</scope>
    <source>
        <strain evidence="2">DSM25559</strain>
    </source>
</reference>
<protein>
    <submittedName>
        <fullName evidence="2">Uncharacterized protein</fullName>
    </submittedName>
</protein>
<dbReference type="InterPro" id="IPR011990">
    <property type="entry name" value="TPR-like_helical_dom_sf"/>
</dbReference>
<dbReference type="GeneID" id="86881992"/>